<gene>
    <name evidence="2" type="ORF">SAMD00023353_2200980</name>
</gene>
<proteinExistence type="predicted"/>
<protein>
    <submittedName>
        <fullName evidence="2">Uncharacterized protein</fullName>
    </submittedName>
</protein>
<feature type="region of interest" description="Disordered" evidence="1">
    <location>
        <begin position="481"/>
        <end position="502"/>
    </location>
</feature>
<evidence type="ECO:0000313" key="3">
    <source>
        <dbReference type="Proteomes" id="UP000054516"/>
    </source>
</evidence>
<dbReference type="STRING" id="77044.A0A1S7UUR7"/>
<sequence>MGSGSTPTASAMARIKKRALRQDGFSWGKQTLFDKTEPAERFFEVVLGPIDRIGIEELRLRVETQAKELFHICLQYHEFYTAVKASDVFWGFVIEQWDTLQPVEPEELAAFVAGFQAARENSNPGVPTGELSGVVDKFIKMHKAMLIQAMVPTPMIAARPSAIIQVALSLFKINLEASDPRTATTWPPQYYTWQEAAWLSQNNVLSQVHGLTPKKRITSAADIPEIPNEFAHPLDVRLFLAFTALTNFRSDRKASLCLTPIMFWDDEERTKWYQPTGAAAKFGWTTWEFSHWAKEEFDRGREAVVGLCHFHRVTADEPWKYVAESYDPTKHGRRDVYWSQTCPRMSVGMLIRKLRGGNYEFIMEDAFYYRVSSNPIFFKERYGLQPDSGMDFKAALLEDVHQKFNVTSFWHGGEVPNAFEHFGIKLRDSVSTSCSFVYLAVQGKVPTRAAGLQKWGFTRNIPQDMKYSEKMDIRKKVLGEVDADDESGRPRAIRAASISRDE</sequence>
<accession>A0A1S7UUR7</accession>
<feature type="compositionally biased region" description="Low complexity" evidence="1">
    <location>
        <begin position="493"/>
        <end position="502"/>
    </location>
</feature>
<keyword evidence="3" id="KW-1185">Reference proteome</keyword>
<evidence type="ECO:0000313" key="2">
    <source>
        <dbReference type="EMBL" id="GAP85163.1"/>
    </source>
</evidence>
<evidence type="ECO:0000256" key="1">
    <source>
        <dbReference type="SAM" id="MobiDB-lite"/>
    </source>
</evidence>
<dbReference type="OMA" id="FATTERW"/>
<reference evidence="2" key="1">
    <citation type="submission" date="2016-03" db="EMBL/GenBank/DDBJ databases">
        <title>Draft genome sequence of Rosellinia necatrix.</title>
        <authorList>
            <person name="Kanematsu S."/>
        </authorList>
    </citation>
    <scope>NUCLEOTIDE SEQUENCE [LARGE SCALE GENOMIC DNA]</scope>
    <source>
        <strain evidence="2">W97</strain>
    </source>
</reference>
<dbReference type="AlphaFoldDB" id="A0A1S7UUR7"/>
<dbReference type="OrthoDB" id="4839021at2759"/>
<organism evidence="2">
    <name type="scientific">Rosellinia necatrix</name>
    <name type="common">White root-rot fungus</name>
    <dbReference type="NCBI Taxonomy" id="77044"/>
    <lineage>
        <taxon>Eukaryota</taxon>
        <taxon>Fungi</taxon>
        <taxon>Dikarya</taxon>
        <taxon>Ascomycota</taxon>
        <taxon>Pezizomycotina</taxon>
        <taxon>Sordariomycetes</taxon>
        <taxon>Xylariomycetidae</taxon>
        <taxon>Xylariales</taxon>
        <taxon>Xylariaceae</taxon>
        <taxon>Rosellinia</taxon>
    </lineage>
</organism>
<name>A0A1S7UUR7_ROSNE</name>
<dbReference type="EMBL" id="DF977467">
    <property type="protein sequence ID" value="GAP85163.1"/>
    <property type="molecule type" value="Genomic_DNA"/>
</dbReference>
<dbReference type="Proteomes" id="UP000054516">
    <property type="component" value="Unassembled WGS sequence"/>
</dbReference>